<dbReference type="GO" id="GO:0050661">
    <property type="term" value="F:NADP binding"/>
    <property type="evidence" value="ECO:0007669"/>
    <property type="project" value="InterPro"/>
</dbReference>
<gene>
    <name evidence="10" type="ORF">METZ01_LOCUS64710</name>
</gene>
<dbReference type="InterPro" id="IPR004794">
    <property type="entry name" value="Eubact_RibD"/>
</dbReference>
<dbReference type="InterPro" id="IPR016193">
    <property type="entry name" value="Cytidine_deaminase-like"/>
</dbReference>
<protein>
    <recommendedName>
        <fullName evidence="9">CMP/dCMP-type deaminase domain-containing protein</fullName>
    </recommendedName>
</protein>
<dbReference type="UniPathway" id="UPA00275">
    <property type="reaction ID" value="UER00401"/>
</dbReference>
<dbReference type="InterPro" id="IPR002734">
    <property type="entry name" value="RibDG_C"/>
</dbReference>
<dbReference type="PROSITE" id="PS51747">
    <property type="entry name" value="CYT_DCMP_DEAMINASES_2"/>
    <property type="match status" value="1"/>
</dbReference>
<dbReference type="Pfam" id="PF00383">
    <property type="entry name" value="dCMP_cyt_deam_1"/>
    <property type="match status" value="1"/>
</dbReference>
<keyword evidence="4" id="KW-0479">Metal-binding</keyword>
<dbReference type="InterPro" id="IPR002125">
    <property type="entry name" value="CMP_dCMP_dom"/>
</dbReference>
<keyword evidence="3" id="KW-0686">Riboflavin biosynthesis</keyword>
<dbReference type="GO" id="GO:0008703">
    <property type="term" value="F:5-amino-6-(5-phosphoribosylamino)uracil reductase activity"/>
    <property type="evidence" value="ECO:0007669"/>
    <property type="project" value="InterPro"/>
</dbReference>
<keyword evidence="6" id="KW-0521">NADP</keyword>
<comment type="pathway">
    <text evidence="2">Cofactor biosynthesis; riboflavin biosynthesis; 5-amino-6-(D-ribitylamino)uracil from GTP: step 3/4.</text>
</comment>
<evidence type="ECO:0000256" key="5">
    <source>
        <dbReference type="ARBA" id="ARBA00022833"/>
    </source>
</evidence>
<evidence type="ECO:0000256" key="4">
    <source>
        <dbReference type="ARBA" id="ARBA00022723"/>
    </source>
</evidence>
<sequence length="340" mass="36436">MAEKGLFSVTTNNPRVGCLLVKSGHIIGQGWHREDGGPHAEIDALSNTVEDPRGSTAYISLEPCCWEGRTPPCTTALIKAGIARTVIAARDPHPRVAGGGVRALLDAGIEVTEENLPEETDALNPGPLMRGENNRPFVRLKTAISIDGRTAMADGQSRWITGEEARADAQYWRARSAAIITGVGTVIADDPRLNVRDQRFGNAKPLRVVVDTRGRTPRDAALFGEKGRIAIVCAKGVESINRAEMWEQQVGPAIDLAKLLETLSDQGCNEVLVEAGATLNASFLGQGLWDEMIVYIAPRLMGDTARPLAALGFTGMDEAISTTVKSIDTLGPDLRIVLTP</sequence>
<comment type="pathway">
    <text evidence="1">Cofactor biosynthesis; riboflavin biosynthesis; 5-amino-6-(D-ribitylamino)uracil from GTP: step 2/4.</text>
</comment>
<keyword evidence="5" id="KW-0862">Zinc</keyword>
<dbReference type="InterPro" id="IPR024072">
    <property type="entry name" value="DHFR-like_dom_sf"/>
</dbReference>
<proteinExistence type="predicted"/>
<dbReference type="Gene3D" id="3.40.140.10">
    <property type="entry name" value="Cytidine Deaminase, domain 2"/>
    <property type="match status" value="1"/>
</dbReference>
<name>A0A381T6P1_9ZZZZ</name>
<organism evidence="10">
    <name type="scientific">marine metagenome</name>
    <dbReference type="NCBI Taxonomy" id="408172"/>
    <lineage>
        <taxon>unclassified sequences</taxon>
        <taxon>metagenomes</taxon>
        <taxon>ecological metagenomes</taxon>
    </lineage>
</organism>
<evidence type="ECO:0000313" key="10">
    <source>
        <dbReference type="EMBL" id="SVA11856.1"/>
    </source>
</evidence>
<dbReference type="AlphaFoldDB" id="A0A381T6P1"/>
<keyword evidence="8" id="KW-0511">Multifunctional enzyme</keyword>
<dbReference type="GO" id="GO:0008270">
    <property type="term" value="F:zinc ion binding"/>
    <property type="evidence" value="ECO:0007669"/>
    <property type="project" value="InterPro"/>
</dbReference>
<dbReference type="PANTHER" id="PTHR38011">
    <property type="entry name" value="DIHYDROFOLATE REDUCTASE FAMILY PROTEIN (AFU_ORTHOLOGUE AFUA_8G06820)"/>
    <property type="match status" value="1"/>
</dbReference>
<evidence type="ECO:0000256" key="7">
    <source>
        <dbReference type="ARBA" id="ARBA00023002"/>
    </source>
</evidence>
<evidence type="ECO:0000259" key="9">
    <source>
        <dbReference type="PROSITE" id="PS51747"/>
    </source>
</evidence>
<evidence type="ECO:0000256" key="1">
    <source>
        <dbReference type="ARBA" id="ARBA00004882"/>
    </source>
</evidence>
<dbReference type="Gene3D" id="3.40.430.10">
    <property type="entry name" value="Dihydrofolate Reductase, subunit A"/>
    <property type="match status" value="1"/>
</dbReference>
<dbReference type="PROSITE" id="PS00903">
    <property type="entry name" value="CYT_DCMP_DEAMINASES_1"/>
    <property type="match status" value="1"/>
</dbReference>
<evidence type="ECO:0000256" key="6">
    <source>
        <dbReference type="ARBA" id="ARBA00022857"/>
    </source>
</evidence>
<accession>A0A381T6P1</accession>
<dbReference type="InterPro" id="IPR050765">
    <property type="entry name" value="Riboflavin_Biosynth_HTPR"/>
</dbReference>
<evidence type="ECO:0000256" key="2">
    <source>
        <dbReference type="ARBA" id="ARBA00004910"/>
    </source>
</evidence>
<feature type="domain" description="CMP/dCMP-type deaminase" evidence="9">
    <location>
        <begin position="1"/>
        <end position="112"/>
    </location>
</feature>
<evidence type="ECO:0000256" key="8">
    <source>
        <dbReference type="ARBA" id="ARBA00023268"/>
    </source>
</evidence>
<dbReference type="PIRSF" id="PIRSF006769">
    <property type="entry name" value="RibD"/>
    <property type="match status" value="1"/>
</dbReference>
<dbReference type="Pfam" id="PF01872">
    <property type="entry name" value="RibD_C"/>
    <property type="match status" value="1"/>
</dbReference>
<dbReference type="NCBIfam" id="TIGR00227">
    <property type="entry name" value="ribD_Cterm"/>
    <property type="match status" value="1"/>
</dbReference>
<evidence type="ECO:0000256" key="3">
    <source>
        <dbReference type="ARBA" id="ARBA00022619"/>
    </source>
</evidence>
<dbReference type="PANTHER" id="PTHR38011:SF7">
    <property type="entry name" value="2,5-DIAMINO-6-RIBOSYLAMINO-4(3H)-PYRIMIDINONE 5'-PHOSPHATE REDUCTASE"/>
    <property type="match status" value="1"/>
</dbReference>
<dbReference type="EMBL" id="UINC01004109">
    <property type="protein sequence ID" value="SVA11856.1"/>
    <property type="molecule type" value="Genomic_DNA"/>
</dbReference>
<dbReference type="InterPro" id="IPR016192">
    <property type="entry name" value="APOBEC/CMP_deaminase_Zn-bd"/>
</dbReference>
<dbReference type="GO" id="GO:0009231">
    <property type="term" value="P:riboflavin biosynthetic process"/>
    <property type="evidence" value="ECO:0007669"/>
    <property type="project" value="UniProtKB-UniPathway"/>
</dbReference>
<dbReference type="NCBIfam" id="TIGR00326">
    <property type="entry name" value="eubact_ribD"/>
    <property type="match status" value="1"/>
</dbReference>
<dbReference type="SUPFAM" id="SSF53597">
    <property type="entry name" value="Dihydrofolate reductase-like"/>
    <property type="match status" value="1"/>
</dbReference>
<dbReference type="InterPro" id="IPR011549">
    <property type="entry name" value="RibD_C"/>
</dbReference>
<keyword evidence="7" id="KW-0560">Oxidoreductase</keyword>
<dbReference type="CDD" id="cd01284">
    <property type="entry name" value="Riboflavin_deaminase-reductase"/>
    <property type="match status" value="1"/>
</dbReference>
<dbReference type="GO" id="GO:0008835">
    <property type="term" value="F:diaminohydroxyphosphoribosylaminopyrimidine deaminase activity"/>
    <property type="evidence" value="ECO:0007669"/>
    <property type="project" value="InterPro"/>
</dbReference>
<reference evidence="10" key="1">
    <citation type="submission" date="2018-05" db="EMBL/GenBank/DDBJ databases">
        <authorList>
            <person name="Lanie J.A."/>
            <person name="Ng W.-L."/>
            <person name="Kazmierczak K.M."/>
            <person name="Andrzejewski T.M."/>
            <person name="Davidsen T.M."/>
            <person name="Wayne K.J."/>
            <person name="Tettelin H."/>
            <person name="Glass J.I."/>
            <person name="Rusch D."/>
            <person name="Podicherti R."/>
            <person name="Tsui H.-C.T."/>
            <person name="Winkler M.E."/>
        </authorList>
    </citation>
    <scope>NUCLEOTIDE SEQUENCE</scope>
</reference>
<dbReference type="SUPFAM" id="SSF53927">
    <property type="entry name" value="Cytidine deaminase-like"/>
    <property type="match status" value="1"/>
</dbReference>